<dbReference type="InterPro" id="IPR000864">
    <property type="entry name" value="Prot_inh_pot1"/>
</dbReference>
<dbReference type="AlphaFoldDB" id="A0A1R3H7W9"/>
<dbReference type="EMBL" id="AWWV01012530">
    <property type="protein sequence ID" value="OMO66373.1"/>
    <property type="molecule type" value="Genomic_DNA"/>
</dbReference>
<accession>A0A1R3H7W9</accession>
<dbReference type="Proteomes" id="UP000188268">
    <property type="component" value="Unassembled WGS sequence"/>
</dbReference>
<sequence>MEVTPKFSLDLEWPELVGLTPEEAEKKIKEEIPTKGSDLTMDFNQGRVRSFLDPSGKVQRPPN</sequence>
<dbReference type="Gene3D" id="3.30.10.10">
    <property type="entry name" value="Trypsin Inhibitor V, subunit A"/>
    <property type="match status" value="1"/>
</dbReference>
<reference evidence="4 5" key="1">
    <citation type="submission" date="2013-09" db="EMBL/GenBank/DDBJ databases">
        <title>Corchorus capsularis genome sequencing.</title>
        <authorList>
            <person name="Alam M."/>
            <person name="Haque M.S."/>
            <person name="Islam M.S."/>
            <person name="Emdad E.M."/>
            <person name="Islam M.M."/>
            <person name="Ahmed B."/>
            <person name="Halim A."/>
            <person name="Hossen Q.M.M."/>
            <person name="Hossain M.Z."/>
            <person name="Ahmed R."/>
            <person name="Khan M.M."/>
            <person name="Islam R."/>
            <person name="Rashid M.M."/>
            <person name="Khan S.A."/>
            <person name="Rahman M.S."/>
            <person name="Alam M."/>
        </authorList>
    </citation>
    <scope>NUCLEOTIDE SEQUENCE [LARGE SCALE GENOMIC DNA]</scope>
    <source>
        <strain evidence="5">cv. CVL-1</strain>
        <tissue evidence="4">Whole seedling</tissue>
    </source>
</reference>
<gene>
    <name evidence="4" type="ORF">CCACVL1_21187</name>
</gene>
<organism evidence="4 5">
    <name type="scientific">Corchorus capsularis</name>
    <name type="common">Jute</name>
    <dbReference type="NCBI Taxonomy" id="210143"/>
    <lineage>
        <taxon>Eukaryota</taxon>
        <taxon>Viridiplantae</taxon>
        <taxon>Streptophyta</taxon>
        <taxon>Embryophyta</taxon>
        <taxon>Tracheophyta</taxon>
        <taxon>Spermatophyta</taxon>
        <taxon>Magnoliopsida</taxon>
        <taxon>eudicotyledons</taxon>
        <taxon>Gunneridae</taxon>
        <taxon>Pentapetalae</taxon>
        <taxon>rosids</taxon>
        <taxon>malvids</taxon>
        <taxon>Malvales</taxon>
        <taxon>Malvaceae</taxon>
        <taxon>Grewioideae</taxon>
        <taxon>Apeibeae</taxon>
        <taxon>Corchorus</taxon>
    </lineage>
</organism>
<name>A0A1R3H7W9_COCAP</name>
<dbReference type="InterPro" id="IPR036354">
    <property type="entry name" value="Prot_inh_pot1_sf"/>
</dbReference>
<protein>
    <submittedName>
        <fullName evidence="4">Proteinase inhibitor I13, potato inhibitor I</fullName>
    </submittedName>
</protein>
<dbReference type="Gramene" id="OMO66373">
    <property type="protein sequence ID" value="OMO66373"/>
    <property type="gene ID" value="CCACVL1_21187"/>
</dbReference>
<dbReference type="SUPFAM" id="SSF54654">
    <property type="entry name" value="CI-2 family of serine protease inhibitors"/>
    <property type="match status" value="1"/>
</dbReference>
<dbReference type="GO" id="GO:0009611">
    <property type="term" value="P:response to wounding"/>
    <property type="evidence" value="ECO:0007669"/>
    <property type="project" value="InterPro"/>
</dbReference>
<feature type="non-terminal residue" evidence="4">
    <location>
        <position position="63"/>
    </location>
</feature>
<evidence type="ECO:0000313" key="5">
    <source>
        <dbReference type="Proteomes" id="UP000188268"/>
    </source>
</evidence>
<comment type="caution">
    <text evidence="4">The sequence shown here is derived from an EMBL/GenBank/DDBJ whole genome shotgun (WGS) entry which is preliminary data.</text>
</comment>
<evidence type="ECO:0000256" key="3">
    <source>
        <dbReference type="ARBA" id="ARBA00022900"/>
    </source>
</evidence>
<keyword evidence="3" id="KW-0722">Serine protease inhibitor</keyword>
<keyword evidence="2" id="KW-0646">Protease inhibitor</keyword>
<dbReference type="GO" id="GO:0004867">
    <property type="term" value="F:serine-type endopeptidase inhibitor activity"/>
    <property type="evidence" value="ECO:0007669"/>
    <property type="project" value="UniProtKB-KW"/>
</dbReference>
<comment type="similarity">
    <text evidence="1">Belongs to the protease inhibitor I13 (potato type I serine protease inhibitor) family.</text>
</comment>
<proteinExistence type="inferred from homology"/>
<evidence type="ECO:0000313" key="4">
    <source>
        <dbReference type="EMBL" id="OMO66373.1"/>
    </source>
</evidence>
<evidence type="ECO:0000256" key="2">
    <source>
        <dbReference type="ARBA" id="ARBA00022690"/>
    </source>
</evidence>
<keyword evidence="5" id="KW-1185">Reference proteome</keyword>
<dbReference type="STRING" id="210143.A0A1R3H7W9"/>
<evidence type="ECO:0000256" key="1">
    <source>
        <dbReference type="ARBA" id="ARBA00008210"/>
    </source>
</evidence>
<dbReference type="Pfam" id="PF00280">
    <property type="entry name" value="potato_inhibit"/>
    <property type="match status" value="1"/>
</dbReference>